<dbReference type="GO" id="GO:0008270">
    <property type="term" value="F:zinc ion binding"/>
    <property type="evidence" value="ECO:0007669"/>
    <property type="project" value="InterPro"/>
</dbReference>
<dbReference type="GO" id="GO:0016491">
    <property type="term" value="F:oxidoreductase activity"/>
    <property type="evidence" value="ECO:0007669"/>
    <property type="project" value="UniProtKB-KW"/>
</dbReference>
<evidence type="ECO:0000256" key="1">
    <source>
        <dbReference type="ARBA" id="ARBA00001947"/>
    </source>
</evidence>
<evidence type="ECO:0000313" key="9">
    <source>
        <dbReference type="Proteomes" id="UP000198891"/>
    </source>
</evidence>
<dbReference type="InterPro" id="IPR011032">
    <property type="entry name" value="GroES-like_sf"/>
</dbReference>
<comment type="cofactor">
    <cofactor evidence="1 6">
        <name>Zn(2+)</name>
        <dbReference type="ChEBI" id="CHEBI:29105"/>
    </cofactor>
</comment>
<feature type="domain" description="Enoyl reductase (ER)" evidence="7">
    <location>
        <begin position="6"/>
        <end position="324"/>
    </location>
</feature>
<keyword evidence="9" id="KW-1185">Reference proteome</keyword>
<sequence>MLAARLNLETGEFGVKDVPIPDPQAGWVRVKVKACGVCLTDLHIIGGHLRGPHRQTGEITLGHEISGEVDVVGSDVEGWTQGDRVAISLLHNQADGEHTVGVDFDGGWAEYVVAPASTLVRIPDTLPFDVASIVPDAVSTPWAAITQTADVRAGESVAVWGVGGVGTHAIQILRFVGAAPIIAVDPLPEARERALRLGADYAIDPNAEDAVATIKGLTKGTGVNVAFDFVGISAVEAQLLQAAAPFGRTIWVGANSQPFTLETPGLLLFLRQQIRGHYASGPEAVPELLDLLALNRLDFSESISGHYPLSDVAEAIEQLQSKKGNPVRLVIVP</sequence>
<keyword evidence="3 6" id="KW-0479">Metal-binding</keyword>
<keyword evidence="5" id="KW-0560">Oxidoreductase</keyword>
<name>A0A1H3TBY9_9MICO</name>
<dbReference type="Pfam" id="PF08240">
    <property type="entry name" value="ADH_N"/>
    <property type="match status" value="1"/>
</dbReference>
<dbReference type="Pfam" id="PF00107">
    <property type="entry name" value="ADH_zinc_N"/>
    <property type="match status" value="1"/>
</dbReference>
<dbReference type="OrthoDB" id="9797931at2"/>
<evidence type="ECO:0000259" key="7">
    <source>
        <dbReference type="SMART" id="SM00829"/>
    </source>
</evidence>
<dbReference type="PANTHER" id="PTHR43350:SF17">
    <property type="entry name" value="NAD-DEPENDENT ALCOHOL DEHYDROGENASE"/>
    <property type="match status" value="1"/>
</dbReference>
<protein>
    <submittedName>
        <fullName evidence="8">D-arabinose 1-dehydrogenase, Zn-dependent alcohol dehydrogenase family</fullName>
    </submittedName>
</protein>
<evidence type="ECO:0000313" key="8">
    <source>
        <dbReference type="EMBL" id="SDZ47756.1"/>
    </source>
</evidence>
<evidence type="ECO:0000256" key="2">
    <source>
        <dbReference type="ARBA" id="ARBA00008072"/>
    </source>
</evidence>
<dbReference type="RefSeq" id="WP_092557259.1">
    <property type="nucleotide sequence ID" value="NZ_FNPZ01000005.1"/>
</dbReference>
<dbReference type="InterPro" id="IPR036291">
    <property type="entry name" value="NAD(P)-bd_dom_sf"/>
</dbReference>
<gene>
    <name evidence="8" type="ORF">SAMN05216554_4058</name>
</gene>
<evidence type="ECO:0000256" key="3">
    <source>
        <dbReference type="ARBA" id="ARBA00022723"/>
    </source>
</evidence>
<dbReference type="AlphaFoldDB" id="A0A1H3TBY9"/>
<proteinExistence type="inferred from homology"/>
<evidence type="ECO:0000256" key="5">
    <source>
        <dbReference type="ARBA" id="ARBA00023002"/>
    </source>
</evidence>
<reference evidence="8 9" key="1">
    <citation type="submission" date="2016-10" db="EMBL/GenBank/DDBJ databases">
        <authorList>
            <person name="de Groot N.N."/>
        </authorList>
    </citation>
    <scope>NUCLEOTIDE SEQUENCE [LARGE SCALE GENOMIC DNA]</scope>
    <source>
        <strain evidence="8 9">CGMCC 4.3491</strain>
    </source>
</reference>
<dbReference type="STRING" id="381665.SAMN05216554_4058"/>
<accession>A0A1H3TBY9</accession>
<dbReference type="Gene3D" id="3.90.180.10">
    <property type="entry name" value="Medium-chain alcohol dehydrogenases, catalytic domain"/>
    <property type="match status" value="1"/>
</dbReference>
<dbReference type="InterPro" id="IPR020843">
    <property type="entry name" value="ER"/>
</dbReference>
<dbReference type="SUPFAM" id="SSF50129">
    <property type="entry name" value="GroES-like"/>
    <property type="match status" value="1"/>
</dbReference>
<dbReference type="PANTHER" id="PTHR43350">
    <property type="entry name" value="NAD-DEPENDENT ALCOHOL DEHYDROGENASE"/>
    <property type="match status" value="1"/>
</dbReference>
<dbReference type="InterPro" id="IPR013149">
    <property type="entry name" value="ADH-like_C"/>
</dbReference>
<evidence type="ECO:0000256" key="6">
    <source>
        <dbReference type="RuleBase" id="RU361277"/>
    </source>
</evidence>
<dbReference type="SUPFAM" id="SSF51735">
    <property type="entry name" value="NAD(P)-binding Rossmann-fold domains"/>
    <property type="match status" value="1"/>
</dbReference>
<dbReference type="SMART" id="SM00829">
    <property type="entry name" value="PKS_ER"/>
    <property type="match status" value="1"/>
</dbReference>
<evidence type="ECO:0000256" key="4">
    <source>
        <dbReference type="ARBA" id="ARBA00022833"/>
    </source>
</evidence>
<organism evidence="8 9">
    <name type="scientific">Herbiconiux ginsengi</name>
    <dbReference type="NCBI Taxonomy" id="381665"/>
    <lineage>
        <taxon>Bacteria</taxon>
        <taxon>Bacillati</taxon>
        <taxon>Actinomycetota</taxon>
        <taxon>Actinomycetes</taxon>
        <taxon>Micrococcales</taxon>
        <taxon>Microbacteriaceae</taxon>
        <taxon>Herbiconiux</taxon>
    </lineage>
</organism>
<dbReference type="PROSITE" id="PS00059">
    <property type="entry name" value="ADH_ZINC"/>
    <property type="match status" value="1"/>
</dbReference>
<keyword evidence="4 6" id="KW-0862">Zinc</keyword>
<dbReference type="Proteomes" id="UP000198891">
    <property type="component" value="Unassembled WGS sequence"/>
</dbReference>
<dbReference type="EMBL" id="FNPZ01000005">
    <property type="protein sequence ID" value="SDZ47756.1"/>
    <property type="molecule type" value="Genomic_DNA"/>
</dbReference>
<dbReference type="InterPro" id="IPR002328">
    <property type="entry name" value="ADH_Zn_CS"/>
</dbReference>
<comment type="similarity">
    <text evidence="2 6">Belongs to the zinc-containing alcohol dehydrogenase family.</text>
</comment>
<dbReference type="InterPro" id="IPR013154">
    <property type="entry name" value="ADH-like_N"/>
</dbReference>